<dbReference type="EMBL" id="PFCQ01000014">
    <property type="protein sequence ID" value="PIR68060.1"/>
    <property type="molecule type" value="Genomic_DNA"/>
</dbReference>
<evidence type="ECO:0000313" key="1">
    <source>
        <dbReference type="EMBL" id="PIR68060.1"/>
    </source>
</evidence>
<comment type="caution">
    <text evidence="1">The sequence shown here is derived from an EMBL/GenBank/DDBJ whole genome shotgun (WGS) entry which is preliminary data.</text>
</comment>
<evidence type="ECO:0008006" key="3">
    <source>
        <dbReference type="Google" id="ProtNLM"/>
    </source>
</evidence>
<reference evidence="2" key="1">
    <citation type="submission" date="2017-09" db="EMBL/GenBank/DDBJ databases">
        <title>Depth-based differentiation of microbial function through sediment-hosted aquifers and enrichment of novel symbionts in the deep terrestrial subsurface.</title>
        <authorList>
            <person name="Probst A.J."/>
            <person name="Ladd B."/>
            <person name="Jarett J.K."/>
            <person name="Geller-Mcgrath D.E."/>
            <person name="Sieber C.M.K."/>
            <person name="Emerson J.B."/>
            <person name="Anantharaman K."/>
            <person name="Thomas B.C."/>
            <person name="Malmstrom R."/>
            <person name="Stieglmeier M."/>
            <person name="Klingl A."/>
            <person name="Woyke T."/>
            <person name="Ryan C.M."/>
            <person name="Banfield J.F."/>
        </authorList>
    </citation>
    <scope>NUCLEOTIDE SEQUENCE [LARGE SCALE GENOMIC DNA]</scope>
</reference>
<dbReference type="Proteomes" id="UP000230094">
    <property type="component" value="Unassembled WGS sequence"/>
</dbReference>
<proteinExistence type="predicted"/>
<evidence type="ECO:0000313" key="2">
    <source>
        <dbReference type="Proteomes" id="UP000230094"/>
    </source>
</evidence>
<organism evidence="1 2">
    <name type="scientific">Candidatus Nomurabacteria bacterium CG10_big_fil_rev_8_21_14_0_10_35_16</name>
    <dbReference type="NCBI Taxonomy" id="1974731"/>
    <lineage>
        <taxon>Bacteria</taxon>
        <taxon>Candidatus Nomuraibacteriota</taxon>
    </lineage>
</organism>
<protein>
    <recommendedName>
        <fullName evidence="3">Peptidase M24 domain-containing protein</fullName>
    </recommendedName>
</protein>
<gene>
    <name evidence="1" type="ORF">COU49_02685</name>
</gene>
<sequence length="293" mass="33822">MSELLKNRVLISKTLRTKTANTIAKILSDNKNISEIQFRDLLKSKLLNNKNVHREGYYNPPPFGIATLFGSEKNFSRLSFGTLRDKEKWPKDNNIFKKEGGIGTIYVSPVHLATGMVGDYGISIYNGKNKLIQKHFKNCVEILKKIAEFAEVGMEFRELYSYYNKLLKKYNTKKTYIILQKHNKKVGDNLGHTIPWSYEKPTKKEQEIISGKDFGKIKDLICSKRIFLNFTAKFKIPPTIAFTIEFRSESKKPPILPNTSFHIMVLFINGKKTILQNFDNVFKATGMDYMNIK</sequence>
<name>A0A2H0TAL0_9BACT</name>
<accession>A0A2H0TAL0</accession>
<dbReference type="AlphaFoldDB" id="A0A2H0TAL0"/>